<evidence type="ECO:0000313" key="2">
    <source>
        <dbReference type="EMBL" id="KAB7791467.1"/>
    </source>
</evidence>
<feature type="compositionally biased region" description="Low complexity" evidence="1">
    <location>
        <begin position="779"/>
        <end position="809"/>
    </location>
</feature>
<comment type="caution">
    <text evidence="2">The sequence shown here is derived from an EMBL/GenBank/DDBJ whole genome shotgun (WGS) entry which is preliminary data.</text>
</comment>
<feature type="region of interest" description="Disordered" evidence="1">
    <location>
        <begin position="642"/>
        <end position="710"/>
    </location>
</feature>
<accession>A0A6I1GQA2</accession>
<gene>
    <name evidence="2" type="ORF">F7D09_0142</name>
</gene>
<dbReference type="InterPro" id="IPR011990">
    <property type="entry name" value="TPR-like_helical_dom_sf"/>
</dbReference>
<name>A0A6I1GQA2_9BIFI</name>
<evidence type="ECO:0000313" key="3">
    <source>
        <dbReference type="Proteomes" id="UP000441772"/>
    </source>
</evidence>
<keyword evidence="3" id="KW-1185">Reference proteome</keyword>
<protein>
    <recommendedName>
        <fullName evidence="4">Tetratricopeptide repeat protein</fullName>
    </recommendedName>
</protein>
<feature type="region of interest" description="Disordered" evidence="1">
    <location>
        <begin position="14"/>
        <end position="33"/>
    </location>
</feature>
<sequence length="1263" mass="134749">MSRLIETMCAMFRNDSHAHSPSGDPKKGRPDGLLAGLRRTARKAGDGLASAGAAAASLAGSLIPGPLGERMRRTAGNVGGNPFEAAVNAAAGAADAAGAAADGAPAGSDAAADGMMAELLRHSIRLNPLVKRRAFPDLAGVPRTMSLGWAQLNEGPDATLSIGLFAGADSFSQIALADGHGRVFVTTDPHADTHGMEPRFLFFKEEELDSVAASRIGRGPSTAAKGGAEPDGTVHAIQGGMVGRDLTGRMTWLASWLKTGNRYTLEQLRENLPAAMRQGLEYRDAITLGFLAAYMMPQMSGMLVGFGSGNIFRRLNREAPIGAIRRSVRDTLEARAHGLRASGLEDHFADLMNEAGALGNTPGLEAVHGAEPLHLYTSSYSGGYFLAWDADLEFESALQALRIEGNLNRFSQVSAWIERSARSGGVTEDTVTRAQAAQIDLALLRDPALMALPWPSGARTPLIDPLHDDGAEAIEHVIAHAQRTAASIIAGKDGVAASASPQAPTSGSPWAYRRTVSLLLRQLRLPYRFDTEFRSNYETGETAVAFTTAGPLMMPRSRYDERAHEWKALSADARTSMSAVYNLRVGLIIAAMCFAADERMERVSLRIDSLGLEEAVAEQDSAISTMMSEALRSFERLYTRSSDGVASQGADPKAGPKDGDLHGDPSRATAPEPSRGDGQRTDGGSDSAADGDLFGQILKDNPQGDDVLNDPRIDELFRDLLRIDDLLKESAASADGDGTTDTPDGDVEPRSGGTQSGADETAAHAADDDVTDADDRDVTGSAGAGSADTASGDVASGGTADAGDAADAGEQTASGNDPMSVLHRSPTVRSLVTVTFTRTAFMERLRADALRHPIDTYLMFDAAISMDEHGGLEPTEPDFDLHDARFAPVGSQEEPELSDTRFEPAAARILGTSDAEGLSIQRADLLQRRVDEFHRLAADTTMPSVAKAQQAMRIIEQTSDPELSAAAAQVTSALIDGRDTPDLAFVMADELDKGRLHARDLLFSGQTEQALQAAEEAIAKVEKAYKDNPGVPRYFNSYAERVVYNRLFATDGERTVLIPDNLFYAHAELADVLAQAKGVKAALPHLNALVAYAPAYPLGHMKLAVQLARNEDWDSARAACLNALRVALDRDDAAFAYYRLAYAEWMRDRFDTAAAAYIMSEHIAPGHIGALDDELHELVARAQSQCIPVPVDVEEAAHVLRAHDLPVWPRTEVADIVRDAARVCVDSGLFVPARTLSVAVARMADDDGTMDMVHAQFLRSLSA</sequence>
<organism evidence="2 3">
    <name type="scientific">Bifidobacterium leontopitheci</name>
    <dbReference type="NCBI Taxonomy" id="2650774"/>
    <lineage>
        <taxon>Bacteria</taxon>
        <taxon>Bacillati</taxon>
        <taxon>Actinomycetota</taxon>
        <taxon>Actinomycetes</taxon>
        <taxon>Bifidobacteriales</taxon>
        <taxon>Bifidobacteriaceae</taxon>
        <taxon>Bifidobacterium</taxon>
    </lineage>
</organism>
<dbReference type="AlphaFoldDB" id="A0A6I1GQA2"/>
<reference evidence="2 3" key="1">
    <citation type="submission" date="2019-09" db="EMBL/GenBank/DDBJ databases">
        <title>Characterization of the phylogenetic diversity of two novel species belonging to the genus Bifidobacterium: Bifidobacterium cebidarum sp. nov. and Bifidobacterium leontopitheci sp. nov.</title>
        <authorList>
            <person name="Lugli G.A."/>
            <person name="Duranti S."/>
            <person name="Milani C."/>
            <person name="Turroni F."/>
            <person name="Ventura M."/>
        </authorList>
    </citation>
    <scope>NUCLEOTIDE SEQUENCE [LARGE SCALE GENOMIC DNA]</scope>
    <source>
        <strain evidence="2 3">LMG 31471</strain>
    </source>
</reference>
<dbReference type="SUPFAM" id="SSF48452">
    <property type="entry name" value="TPR-like"/>
    <property type="match status" value="1"/>
</dbReference>
<proteinExistence type="predicted"/>
<dbReference type="Proteomes" id="UP000441772">
    <property type="component" value="Unassembled WGS sequence"/>
</dbReference>
<dbReference type="EMBL" id="WBVT01000001">
    <property type="protein sequence ID" value="KAB7791467.1"/>
    <property type="molecule type" value="Genomic_DNA"/>
</dbReference>
<evidence type="ECO:0000256" key="1">
    <source>
        <dbReference type="SAM" id="MobiDB-lite"/>
    </source>
</evidence>
<feature type="region of interest" description="Disordered" evidence="1">
    <location>
        <begin position="732"/>
        <end position="822"/>
    </location>
</feature>
<evidence type="ECO:0008006" key="4">
    <source>
        <dbReference type="Google" id="ProtNLM"/>
    </source>
</evidence>
<feature type="compositionally biased region" description="Basic and acidic residues" evidence="1">
    <location>
        <begin position="14"/>
        <end position="30"/>
    </location>
</feature>
<feature type="compositionally biased region" description="Basic and acidic residues" evidence="1">
    <location>
        <begin position="654"/>
        <end position="665"/>
    </location>
</feature>
<dbReference type="Gene3D" id="1.25.40.10">
    <property type="entry name" value="Tetratricopeptide repeat domain"/>
    <property type="match status" value="1"/>
</dbReference>
<feature type="compositionally biased region" description="Low complexity" evidence="1">
    <location>
        <begin position="682"/>
        <end position="692"/>
    </location>
</feature>